<comment type="caution">
    <text evidence="1">The sequence shown here is derived from an EMBL/GenBank/DDBJ whole genome shotgun (WGS) entry which is preliminary data.</text>
</comment>
<gene>
    <name evidence="1" type="ORF">ABW02_02790</name>
</gene>
<dbReference type="EMBL" id="LDPH01000002">
    <property type="protein sequence ID" value="KLV27844.1"/>
    <property type="molecule type" value="Genomic_DNA"/>
</dbReference>
<evidence type="ECO:0000313" key="1">
    <source>
        <dbReference type="EMBL" id="KLV27844.1"/>
    </source>
</evidence>
<dbReference type="AlphaFoldDB" id="A0A0J1IPH2"/>
<dbReference type="PATRIC" id="fig|1397.4.peg.1816"/>
<accession>A0A0J1IPH2</accession>
<dbReference type="RefSeq" id="WP_047940399.1">
    <property type="nucleotide sequence ID" value="NZ_JAMAUJ010000002.1"/>
</dbReference>
<protein>
    <submittedName>
        <fullName evidence="1">Uncharacterized protein</fullName>
    </submittedName>
</protein>
<dbReference type="Proteomes" id="UP000036045">
    <property type="component" value="Unassembled WGS sequence"/>
</dbReference>
<evidence type="ECO:0000313" key="2">
    <source>
        <dbReference type="Proteomes" id="UP000036045"/>
    </source>
</evidence>
<organism evidence="1 2">
    <name type="scientific">Niallia circulans</name>
    <name type="common">Bacillus circulans</name>
    <dbReference type="NCBI Taxonomy" id="1397"/>
    <lineage>
        <taxon>Bacteria</taxon>
        <taxon>Bacillati</taxon>
        <taxon>Bacillota</taxon>
        <taxon>Bacilli</taxon>
        <taxon>Bacillales</taxon>
        <taxon>Bacillaceae</taxon>
        <taxon>Niallia</taxon>
    </lineage>
</organism>
<sequence length="84" mass="9715">MENAYTKEKLLNLLEEIQEELDTLDAMLLNSFNQNMHLVKEHITSLNDIERGITTMEKKMAASKLTIHTDGPRQQMPLYLNLAK</sequence>
<keyword evidence="2" id="KW-1185">Reference proteome</keyword>
<dbReference type="OrthoDB" id="9964658at2"/>
<name>A0A0J1IPH2_NIACI</name>
<proteinExistence type="predicted"/>
<reference evidence="1 2" key="1">
    <citation type="submission" date="2015-05" db="EMBL/GenBank/DDBJ databases">
        <title>Whole genome sequence and identification of bacterial endophytes from Costus igneus.</title>
        <authorList>
            <person name="Lee Y.P."/>
            <person name="Gan H.M."/>
            <person name="Eng W."/>
            <person name="Wheatley M.S."/>
            <person name="Caraballo A."/>
            <person name="Polter S."/>
            <person name="Savka M.A."/>
            <person name="Hudson A.O."/>
        </authorList>
    </citation>
    <scope>NUCLEOTIDE SEQUENCE [LARGE SCALE GENOMIC DNA]</scope>
    <source>
        <strain evidence="1 2">RIT379</strain>
    </source>
</reference>